<dbReference type="Proteomes" id="UP000037151">
    <property type="component" value="Unassembled WGS sequence"/>
</dbReference>
<dbReference type="AlphaFoldDB" id="A0A0L0KF18"/>
<evidence type="ECO:0000259" key="1">
    <source>
        <dbReference type="Pfam" id="PF04149"/>
    </source>
</evidence>
<gene>
    <name evidence="2" type="ORF">IQ63_11700</name>
</gene>
<name>A0A0L0KF18_9ACTN</name>
<organism evidence="2 3">
    <name type="scientific">Streptomyces acidiscabies</name>
    <dbReference type="NCBI Taxonomy" id="42234"/>
    <lineage>
        <taxon>Bacteria</taxon>
        <taxon>Bacillati</taxon>
        <taxon>Actinomycetota</taxon>
        <taxon>Actinomycetes</taxon>
        <taxon>Kitasatosporales</taxon>
        <taxon>Streptomycetaceae</taxon>
        <taxon>Streptomyces</taxon>
    </lineage>
</organism>
<feature type="domain" description="DUF397" evidence="1">
    <location>
        <begin position="13"/>
        <end position="67"/>
    </location>
</feature>
<evidence type="ECO:0000313" key="3">
    <source>
        <dbReference type="Proteomes" id="UP000037151"/>
    </source>
</evidence>
<evidence type="ECO:0000313" key="2">
    <source>
        <dbReference type="EMBL" id="KND36752.1"/>
    </source>
</evidence>
<protein>
    <submittedName>
        <fullName evidence="2">Toxin</fullName>
    </submittedName>
</protein>
<accession>A0A0L0KF18</accession>
<proteinExistence type="predicted"/>
<reference evidence="3" key="1">
    <citation type="submission" date="2014-07" db="EMBL/GenBank/DDBJ databases">
        <title>Genome sequencing of plant-pathogenic Streptomyces species.</title>
        <authorList>
            <person name="Harrison J."/>
            <person name="Sapp M."/>
            <person name="Thwaites R."/>
            <person name="Studholme D.J."/>
        </authorList>
    </citation>
    <scope>NUCLEOTIDE SEQUENCE [LARGE SCALE GENOMIC DNA]</scope>
    <source>
        <strain evidence="3">NCPPB 4445</strain>
    </source>
</reference>
<dbReference type="PATRIC" id="fig|42234.21.peg.2410"/>
<dbReference type="RefSeq" id="WP_050370562.1">
    <property type="nucleotide sequence ID" value="NZ_KQ257813.1"/>
</dbReference>
<dbReference type="EMBL" id="JPPY01000076">
    <property type="protein sequence ID" value="KND36752.1"/>
    <property type="molecule type" value="Genomic_DNA"/>
</dbReference>
<dbReference type="OrthoDB" id="4562195at2"/>
<dbReference type="InterPro" id="IPR007278">
    <property type="entry name" value="DUF397"/>
</dbReference>
<dbReference type="Pfam" id="PF04149">
    <property type="entry name" value="DUF397"/>
    <property type="match status" value="1"/>
</dbReference>
<sequence length="69" mass="7612">MIRKSAAGDSSELAWFKSSFSDSSNPEDCVEVANTPSKIYIRDTKHRDSSPRLAVTPATWTGFLAYASR</sequence>
<comment type="caution">
    <text evidence="2">The sequence shown here is derived from an EMBL/GenBank/DDBJ whole genome shotgun (WGS) entry which is preliminary data.</text>
</comment>